<dbReference type="Proteomes" id="UP000446658">
    <property type="component" value="Unassembled WGS sequence"/>
</dbReference>
<dbReference type="RefSeq" id="WP_230370046.1">
    <property type="nucleotide sequence ID" value="NZ_WLYX01000001.1"/>
</dbReference>
<reference evidence="2 3" key="1">
    <citation type="submission" date="2019-11" db="EMBL/GenBank/DDBJ databases">
        <title>Draft genome sequence of Paludibacterium sp. dN18-1.</title>
        <authorList>
            <person name="Im W.-T."/>
        </authorList>
    </citation>
    <scope>NUCLEOTIDE SEQUENCE [LARGE SCALE GENOMIC DNA]</scope>
    <source>
        <strain evidence="3">dN 18-1</strain>
    </source>
</reference>
<keyword evidence="1" id="KW-1133">Transmembrane helix</keyword>
<keyword evidence="1" id="KW-0812">Transmembrane</keyword>
<gene>
    <name evidence="2" type="ORF">GKE73_09105</name>
</gene>
<comment type="caution">
    <text evidence="2">The sequence shown here is derived from an EMBL/GenBank/DDBJ whole genome shotgun (WGS) entry which is preliminary data.</text>
</comment>
<evidence type="ECO:0000313" key="3">
    <source>
        <dbReference type="Proteomes" id="UP000446658"/>
    </source>
</evidence>
<keyword evidence="1" id="KW-0472">Membrane</keyword>
<dbReference type="AlphaFoldDB" id="A0A844GC66"/>
<keyword evidence="3" id="KW-1185">Reference proteome</keyword>
<dbReference type="EMBL" id="WLYX01000001">
    <property type="protein sequence ID" value="MTD33239.1"/>
    <property type="molecule type" value="Genomic_DNA"/>
</dbReference>
<name>A0A844GC66_9NEIS</name>
<organism evidence="2 3">
    <name type="scientific">Paludibacterium denitrificans</name>
    <dbReference type="NCBI Taxonomy" id="2675226"/>
    <lineage>
        <taxon>Bacteria</taxon>
        <taxon>Pseudomonadati</taxon>
        <taxon>Pseudomonadota</taxon>
        <taxon>Betaproteobacteria</taxon>
        <taxon>Neisseriales</taxon>
        <taxon>Chromobacteriaceae</taxon>
        <taxon>Paludibacterium</taxon>
    </lineage>
</organism>
<feature type="transmembrane region" description="Helical" evidence="1">
    <location>
        <begin position="21"/>
        <end position="45"/>
    </location>
</feature>
<accession>A0A844GC66</accession>
<protein>
    <submittedName>
        <fullName evidence="2">Uncharacterized protein</fullName>
    </submittedName>
</protein>
<proteinExistence type="predicted"/>
<evidence type="ECO:0000256" key="1">
    <source>
        <dbReference type="SAM" id="Phobius"/>
    </source>
</evidence>
<sequence>MTTPRIRFWPATTSFRQQQGFATLLIVLLTGLSLTAITMGVMHYIRGAQDAQMTSHAQTQAEIKAWTGVQALSKFLQGSPEPTISAINSITLSSINGITINKTTSCPAGNYCFDVTGQSGNAKSTVRTVFSGALGTTALPGTIFAGGLNMQGNATLTATTAVSIGVGSGGDTISSLESNPNVSAIIQFYGISDFSYPEPVTLKPLANYIFTSANTSGTYSSACSAQLLSSNTCPASNWYTYSYDTTNNIGTWTITGTPPVKRTLFRRQCHYQAIWRKLRQHRHRYGDNGY</sequence>
<evidence type="ECO:0000313" key="2">
    <source>
        <dbReference type="EMBL" id="MTD33239.1"/>
    </source>
</evidence>